<proteinExistence type="predicted"/>
<accession>A0AAD7PQP3</accession>
<keyword evidence="3" id="KW-0812">Transmembrane</keyword>
<keyword evidence="2 3" id="KW-0472">Membrane</keyword>
<dbReference type="Proteomes" id="UP001163823">
    <property type="component" value="Chromosome 7"/>
</dbReference>
<comment type="caution">
    <text evidence="4">The sequence shown here is derived from an EMBL/GenBank/DDBJ whole genome shotgun (WGS) entry which is preliminary data.</text>
</comment>
<dbReference type="EMBL" id="JARAOO010000007">
    <property type="protein sequence ID" value="KAJ7963345.1"/>
    <property type="molecule type" value="Genomic_DNA"/>
</dbReference>
<name>A0AAD7PQP3_QUISA</name>
<dbReference type="PANTHER" id="PTHR31234:SF54">
    <property type="entry name" value="LATE EMBRYOGENESIS ABUNDANT PROTEIN LEA-2 SUBGROUP DOMAIN-CONTAINING PROTEIN"/>
    <property type="match status" value="1"/>
</dbReference>
<dbReference type="GO" id="GO:0098542">
    <property type="term" value="P:defense response to other organism"/>
    <property type="evidence" value="ECO:0007669"/>
    <property type="project" value="InterPro"/>
</dbReference>
<evidence type="ECO:0000256" key="1">
    <source>
        <dbReference type="ARBA" id="ARBA00004370"/>
    </source>
</evidence>
<reference evidence="4" key="1">
    <citation type="journal article" date="2023" name="Science">
        <title>Elucidation of the pathway for biosynthesis of saponin adjuvants from the soapbark tree.</title>
        <authorList>
            <person name="Reed J."/>
            <person name="Orme A."/>
            <person name="El-Demerdash A."/>
            <person name="Owen C."/>
            <person name="Martin L.B.B."/>
            <person name="Misra R.C."/>
            <person name="Kikuchi S."/>
            <person name="Rejzek M."/>
            <person name="Martin A.C."/>
            <person name="Harkess A."/>
            <person name="Leebens-Mack J."/>
            <person name="Louveau T."/>
            <person name="Stephenson M.J."/>
            <person name="Osbourn A."/>
        </authorList>
    </citation>
    <scope>NUCLEOTIDE SEQUENCE</scope>
    <source>
        <strain evidence="4">S10</strain>
    </source>
</reference>
<dbReference type="PANTHER" id="PTHR31234">
    <property type="entry name" value="LATE EMBRYOGENESIS ABUNDANT (LEA) HYDROXYPROLINE-RICH GLYCOPROTEIN FAMILY"/>
    <property type="match status" value="1"/>
</dbReference>
<dbReference type="AlphaFoldDB" id="A0AAD7PQP3"/>
<evidence type="ECO:0000256" key="3">
    <source>
        <dbReference type="SAM" id="Phobius"/>
    </source>
</evidence>
<dbReference type="KEGG" id="qsa:O6P43_018457"/>
<gene>
    <name evidence="4" type="ORF">O6P43_018457</name>
</gene>
<protein>
    <submittedName>
        <fullName evidence="4">Late embryogenesis abundant protein</fullName>
    </submittedName>
</protein>
<dbReference type="InterPro" id="IPR044839">
    <property type="entry name" value="NDR1-like"/>
</dbReference>
<comment type="subcellular location">
    <subcellularLocation>
        <location evidence="1">Membrane</location>
    </subcellularLocation>
</comment>
<sequence length="235" mass="26595">MDLFPKHSDGFCCQELFSAYSFRKCCFFLLIFLLITIIFVVLATLFVIFIMKPQKPVFSIQALNLNSYMLDANSSQTLFVSSVFTLTLNAQNQNKVGIGYSSSNFHVYYDGFPVGLIRIPRFFQPAHSNNVSVETRVLLRCVNLSKITSAVSLQDKSRENIAQMKILGDVRAHLWVFHTSLLEIKVGVDCDINIDLSKISFTNEIFISKGIKNHLASFLKNSNIMSMNCALAFYI</sequence>
<keyword evidence="3" id="KW-1133">Transmembrane helix</keyword>
<evidence type="ECO:0000313" key="5">
    <source>
        <dbReference type="Proteomes" id="UP001163823"/>
    </source>
</evidence>
<evidence type="ECO:0000256" key="2">
    <source>
        <dbReference type="ARBA" id="ARBA00023136"/>
    </source>
</evidence>
<feature type="transmembrane region" description="Helical" evidence="3">
    <location>
        <begin position="27"/>
        <end position="51"/>
    </location>
</feature>
<evidence type="ECO:0000313" key="4">
    <source>
        <dbReference type="EMBL" id="KAJ7963345.1"/>
    </source>
</evidence>
<dbReference type="GO" id="GO:0005886">
    <property type="term" value="C:plasma membrane"/>
    <property type="evidence" value="ECO:0007669"/>
    <property type="project" value="TreeGrafter"/>
</dbReference>
<organism evidence="4 5">
    <name type="scientific">Quillaja saponaria</name>
    <name type="common">Soap bark tree</name>
    <dbReference type="NCBI Taxonomy" id="32244"/>
    <lineage>
        <taxon>Eukaryota</taxon>
        <taxon>Viridiplantae</taxon>
        <taxon>Streptophyta</taxon>
        <taxon>Embryophyta</taxon>
        <taxon>Tracheophyta</taxon>
        <taxon>Spermatophyta</taxon>
        <taxon>Magnoliopsida</taxon>
        <taxon>eudicotyledons</taxon>
        <taxon>Gunneridae</taxon>
        <taxon>Pentapetalae</taxon>
        <taxon>rosids</taxon>
        <taxon>fabids</taxon>
        <taxon>Fabales</taxon>
        <taxon>Quillajaceae</taxon>
        <taxon>Quillaja</taxon>
    </lineage>
</organism>
<keyword evidence="5" id="KW-1185">Reference proteome</keyword>